<gene>
    <name evidence="2" type="ORF">B5V51_13165</name>
</gene>
<dbReference type="PANTHER" id="PTHR24260">
    <property type="match status" value="1"/>
</dbReference>
<dbReference type="GO" id="GO:0004252">
    <property type="term" value="F:serine-type endopeptidase activity"/>
    <property type="evidence" value="ECO:0007669"/>
    <property type="project" value="InterPro"/>
</dbReference>
<comment type="caution">
    <text evidence="2">The sequence shown here is derived from an EMBL/GenBank/DDBJ whole genome shotgun (WGS) entry which is preliminary data.</text>
</comment>
<evidence type="ECO:0000259" key="1">
    <source>
        <dbReference type="PROSITE" id="PS50240"/>
    </source>
</evidence>
<dbReference type="STRING" id="7102.A0A2A4K6S2"/>
<proteinExistence type="predicted"/>
<dbReference type="PANTHER" id="PTHR24260:SF136">
    <property type="entry name" value="GH08193P-RELATED"/>
    <property type="match status" value="1"/>
</dbReference>
<reference evidence="2" key="1">
    <citation type="submission" date="2017-09" db="EMBL/GenBank/DDBJ databases">
        <title>Contemporary evolution of a Lepidopteran species, Heliothis virescens, in response to modern agricultural practices.</title>
        <authorList>
            <person name="Fritz M.L."/>
            <person name="Deyonke A.M."/>
            <person name="Papanicolaou A."/>
            <person name="Micinski S."/>
            <person name="Westbrook J."/>
            <person name="Gould F."/>
        </authorList>
    </citation>
    <scope>NUCLEOTIDE SEQUENCE [LARGE SCALE GENOMIC DNA]</scope>
    <source>
        <strain evidence="2">HvINT-</strain>
        <tissue evidence="2">Whole body</tissue>
    </source>
</reference>
<dbReference type="AlphaFoldDB" id="A0A2A4K6S2"/>
<dbReference type="GO" id="GO:0006508">
    <property type="term" value="P:proteolysis"/>
    <property type="evidence" value="ECO:0007669"/>
    <property type="project" value="InterPro"/>
</dbReference>
<dbReference type="InterPro" id="IPR043504">
    <property type="entry name" value="Peptidase_S1_PA_chymotrypsin"/>
</dbReference>
<protein>
    <recommendedName>
        <fullName evidence="1">Peptidase S1 domain-containing protein</fullName>
    </recommendedName>
</protein>
<dbReference type="EMBL" id="NWSH01000074">
    <property type="protein sequence ID" value="PCG79937.1"/>
    <property type="molecule type" value="Genomic_DNA"/>
</dbReference>
<dbReference type="SUPFAM" id="SSF50494">
    <property type="entry name" value="Trypsin-like serine proteases"/>
    <property type="match status" value="1"/>
</dbReference>
<name>A0A2A4K6S2_HELVI</name>
<dbReference type="Gene3D" id="2.40.10.10">
    <property type="entry name" value="Trypsin-like serine proteases"/>
    <property type="match status" value="1"/>
</dbReference>
<sequence>MSSVAVFVFLLDNLAVFLAIILGFNNALNATLLENAKYMNNGVSPILGKCDIGTTDQILNAVSQDLDLIIVPSFSREDNRLTNEQLKVPSSEIYNTVFDGSKQEAENAKDISADKSYNVIENEFNTYYKREFHKTEQGAPAKEIHEVNNETKIEFPMSAPFLVAIFETLANVTAQTCAGTLLTPRWVLTASNCINLLTNLSVNSPNVTEESHYTVVAGSANPLQDGSAHNVTEVVMHHDFNSSIGDNSYLALMRIEPEVEGPTMELMAEEVNSGNIMVYGWILSKKESEHDTLNRTSTAGQILSPAECQAMYSYRDNDVLCLFSSDMDKNVTQLSSGGPVLMVHDNRVKMLAVVQTDEHVFVSYPLAPHYEWITRTIQNT</sequence>
<dbReference type="InterPro" id="IPR009003">
    <property type="entry name" value="Peptidase_S1_PA"/>
</dbReference>
<dbReference type="PROSITE" id="PS50240">
    <property type="entry name" value="TRYPSIN_DOM"/>
    <property type="match status" value="1"/>
</dbReference>
<evidence type="ECO:0000313" key="2">
    <source>
        <dbReference type="EMBL" id="PCG79937.1"/>
    </source>
</evidence>
<dbReference type="Pfam" id="PF00089">
    <property type="entry name" value="Trypsin"/>
    <property type="match status" value="1"/>
</dbReference>
<dbReference type="InterPro" id="IPR001254">
    <property type="entry name" value="Trypsin_dom"/>
</dbReference>
<organism evidence="2">
    <name type="scientific">Heliothis virescens</name>
    <name type="common">Tobacco budworm moth</name>
    <dbReference type="NCBI Taxonomy" id="7102"/>
    <lineage>
        <taxon>Eukaryota</taxon>
        <taxon>Metazoa</taxon>
        <taxon>Ecdysozoa</taxon>
        <taxon>Arthropoda</taxon>
        <taxon>Hexapoda</taxon>
        <taxon>Insecta</taxon>
        <taxon>Pterygota</taxon>
        <taxon>Neoptera</taxon>
        <taxon>Endopterygota</taxon>
        <taxon>Lepidoptera</taxon>
        <taxon>Glossata</taxon>
        <taxon>Ditrysia</taxon>
        <taxon>Noctuoidea</taxon>
        <taxon>Noctuidae</taxon>
        <taxon>Heliothinae</taxon>
        <taxon>Heliothis</taxon>
    </lineage>
</organism>
<dbReference type="SMART" id="SM00020">
    <property type="entry name" value="Tryp_SPc"/>
    <property type="match status" value="1"/>
</dbReference>
<feature type="domain" description="Peptidase S1" evidence="1">
    <location>
        <begin position="146"/>
        <end position="378"/>
    </location>
</feature>
<dbReference type="InterPro" id="IPR051333">
    <property type="entry name" value="CLIP_Serine_Protease"/>
</dbReference>
<accession>A0A2A4K6S2</accession>